<name>A0A066WRW4_9FLAO</name>
<evidence type="ECO:0000313" key="1">
    <source>
        <dbReference type="EMBL" id="KDN56551.1"/>
    </source>
</evidence>
<evidence type="ECO:0000313" key="2">
    <source>
        <dbReference type="Proteomes" id="UP000027064"/>
    </source>
</evidence>
<gene>
    <name evidence="1" type="ORF">FEM21_00540</name>
</gene>
<dbReference type="eggNOG" id="ENOG5030YJA">
    <property type="taxonomic scope" value="Bacteria"/>
</dbReference>
<comment type="caution">
    <text evidence="1">The sequence shown here is derived from an EMBL/GenBank/DDBJ whole genome shotgun (WGS) entry which is preliminary data.</text>
</comment>
<accession>A0A066WRW4</accession>
<protein>
    <recommendedName>
        <fullName evidence="3">Lipocalin-like domain-containing protein</fullName>
    </recommendedName>
</protein>
<proteinExistence type="predicted"/>
<dbReference type="EMBL" id="JNCA01000001">
    <property type="protein sequence ID" value="KDN56551.1"/>
    <property type="molecule type" value="Genomic_DNA"/>
</dbReference>
<dbReference type="AlphaFoldDB" id="A0A066WRW4"/>
<evidence type="ECO:0008006" key="3">
    <source>
        <dbReference type="Google" id="ProtNLM"/>
    </source>
</evidence>
<dbReference type="PATRIC" id="fig|1492738.3.peg.52"/>
<sequence length="95" mass="10556">MVNSWKVTEIEAKTPHLDSVKNDILANGNLTFTKDGHVSGTLEMDINDGTYALTKKGKNLVIKDENGTPYPFESTITDDKVILDSKEMKLTLTKK</sequence>
<dbReference type="Proteomes" id="UP000027064">
    <property type="component" value="Unassembled WGS sequence"/>
</dbReference>
<organism evidence="1 2">
    <name type="scientific">Flavobacterium seoulense</name>
    <dbReference type="NCBI Taxonomy" id="1492738"/>
    <lineage>
        <taxon>Bacteria</taxon>
        <taxon>Pseudomonadati</taxon>
        <taxon>Bacteroidota</taxon>
        <taxon>Flavobacteriia</taxon>
        <taxon>Flavobacteriales</taxon>
        <taxon>Flavobacteriaceae</taxon>
        <taxon>Flavobacterium</taxon>
    </lineage>
</organism>
<reference evidence="1 2" key="1">
    <citation type="submission" date="2014-05" db="EMBL/GenBank/DDBJ databases">
        <title>Genome Sequence of Flavobacterium sp. EM1321.</title>
        <authorList>
            <person name="Shin S.-K."/>
            <person name="Yi H."/>
        </authorList>
    </citation>
    <scope>NUCLEOTIDE SEQUENCE [LARGE SCALE GENOMIC DNA]</scope>
    <source>
        <strain evidence="1 2">EM1321</strain>
    </source>
</reference>
<keyword evidence="2" id="KW-1185">Reference proteome</keyword>